<dbReference type="InterPro" id="IPR001227">
    <property type="entry name" value="Ac_transferase_dom_sf"/>
</dbReference>
<dbReference type="SUPFAM" id="SSF55048">
    <property type="entry name" value="Probable ACP-binding domain of malonyl-CoA ACP transacylase"/>
    <property type="match status" value="1"/>
</dbReference>
<dbReference type="Pfam" id="PF13602">
    <property type="entry name" value="ADH_zinc_N_2"/>
    <property type="match status" value="1"/>
</dbReference>
<dbReference type="InterPro" id="IPR014043">
    <property type="entry name" value="Acyl_transferase_dom"/>
</dbReference>
<dbReference type="InterPro" id="IPR016039">
    <property type="entry name" value="Thiolase-like"/>
</dbReference>
<dbReference type="InterPro" id="IPR020841">
    <property type="entry name" value="PKS_Beta-ketoAc_synthase_dom"/>
</dbReference>
<dbReference type="InterPro" id="IPR018201">
    <property type="entry name" value="Ketoacyl_synth_AS"/>
</dbReference>
<keyword evidence="8" id="KW-0012">Acyltransferase</keyword>
<dbReference type="PROSITE" id="PS52019">
    <property type="entry name" value="PKS_MFAS_DH"/>
    <property type="match status" value="1"/>
</dbReference>
<evidence type="ECO:0000256" key="2">
    <source>
        <dbReference type="ARBA" id="ARBA00022450"/>
    </source>
</evidence>
<dbReference type="Proteomes" id="UP000053923">
    <property type="component" value="Unassembled WGS sequence"/>
</dbReference>
<dbReference type="InterPro" id="IPR011032">
    <property type="entry name" value="GroES-like_sf"/>
</dbReference>
<dbReference type="GO" id="GO:0016491">
    <property type="term" value="F:oxidoreductase activity"/>
    <property type="evidence" value="ECO:0007669"/>
    <property type="project" value="InterPro"/>
</dbReference>
<dbReference type="SMART" id="SM00825">
    <property type="entry name" value="PKS_KS"/>
    <property type="match status" value="1"/>
</dbReference>
<keyword evidence="2" id="KW-0596">Phosphopantetheine</keyword>
<dbReference type="GO" id="GO:0031177">
    <property type="term" value="F:phosphopantetheine binding"/>
    <property type="evidence" value="ECO:0007669"/>
    <property type="project" value="InterPro"/>
</dbReference>
<dbReference type="PROSITE" id="PS00606">
    <property type="entry name" value="KS3_1"/>
    <property type="match status" value="1"/>
</dbReference>
<evidence type="ECO:0000313" key="14">
    <source>
        <dbReference type="EMBL" id="KUL44570.1"/>
    </source>
</evidence>
<evidence type="ECO:0000256" key="6">
    <source>
        <dbReference type="ARBA" id="ARBA00023194"/>
    </source>
</evidence>
<dbReference type="SUPFAM" id="SSF47336">
    <property type="entry name" value="ACP-like"/>
    <property type="match status" value="1"/>
</dbReference>
<dbReference type="SUPFAM" id="SSF51735">
    <property type="entry name" value="NAD(P)-binding Rossmann-fold domains"/>
    <property type="match status" value="3"/>
</dbReference>
<dbReference type="InterPro" id="IPR006162">
    <property type="entry name" value="Ppantetheine_attach_site"/>
</dbReference>
<dbReference type="SMART" id="SM00826">
    <property type="entry name" value="PKS_DH"/>
    <property type="match status" value="1"/>
</dbReference>
<dbReference type="Pfam" id="PF08242">
    <property type="entry name" value="Methyltransf_12"/>
    <property type="match status" value="1"/>
</dbReference>
<dbReference type="InterPro" id="IPR036736">
    <property type="entry name" value="ACP-like_sf"/>
</dbReference>
<comment type="caution">
    <text evidence="14">The sequence shown here is derived from an EMBL/GenBank/DDBJ whole genome shotgun (WGS) entry which is preliminary data.</text>
</comment>
<dbReference type="SMART" id="SM00829">
    <property type="entry name" value="PKS_ER"/>
    <property type="match status" value="1"/>
</dbReference>
<dbReference type="FunFam" id="3.40.50.720:FF:000209">
    <property type="entry name" value="Polyketide synthase Pks12"/>
    <property type="match status" value="1"/>
</dbReference>
<dbReference type="InterPro" id="IPR016035">
    <property type="entry name" value="Acyl_Trfase/lysoPLipase"/>
</dbReference>
<dbReference type="InterPro" id="IPR020807">
    <property type="entry name" value="PKS_DH"/>
</dbReference>
<dbReference type="SMART" id="SM00827">
    <property type="entry name" value="PKS_AT"/>
    <property type="match status" value="1"/>
</dbReference>
<evidence type="ECO:0000256" key="10">
    <source>
        <dbReference type="SAM" id="MobiDB-lite"/>
    </source>
</evidence>
<keyword evidence="7" id="KW-0511">Multifunctional enzyme</keyword>
<dbReference type="Gene3D" id="3.30.70.3290">
    <property type="match status" value="1"/>
</dbReference>
<protein>
    <submittedName>
        <fullName evidence="14">Uncharacterized protein</fullName>
    </submittedName>
</protein>
<organism evidence="14 15">
    <name type="scientific">Streptomyces regalis</name>
    <dbReference type="NCBI Taxonomy" id="68262"/>
    <lineage>
        <taxon>Bacteria</taxon>
        <taxon>Bacillati</taxon>
        <taxon>Actinomycetota</taxon>
        <taxon>Actinomycetes</taxon>
        <taxon>Kitasatosporales</taxon>
        <taxon>Streptomycetaceae</taxon>
        <taxon>Streptomyces</taxon>
    </lineage>
</organism>
<evidence type="ECO:0000256" key="9">
    <source>
        <dbReference type="PROSITE-ProRule" id="PRU01363"/>
    </source>
</evidence>
<dbReference type="InterPro" id="IPR020843">
    <property type="entry name" value="ER"/>
</dbReference>
<dbReference type="PANTHER" id="PTHR43775:SF37">
    <property type="entry name" value="SI:DKEY-61P9.11"/>
    <property type="match status" value="1"/>
</dbReference>
<dbReference type="InterPro" id="IPR057326">
    <property type="entry name" value="KR_dom"/>
</dbReference>
<dbReference type="InterPro" id="IPR013217">
    <property type="entry name" value="Methyltransf_12"/>
</dbReference>
<dbReference type="PROSITE" id="PS52004">
    <property type="entry name" value="KS3_2"/>
    <property type="match status" value="1"/>
</dbReference>
<dbReference type="SMART" id="SM01294">
    <property type="entry name" value="PKS_PP_betabranch"/>
    <property type="match status" value="1"/>
</dbReference>
<feature type="region of interest" description="Disordered" evidence="10">
    <location>
        <begin position="472"/>
        <end position="494"/>
    </location>
</feature>
<dbReference type="Pfam" id="PF02801">
    <property type="entry name" value="Ketoacyl-synt_C"/>
    <property type="match status" value="1"/>
</dbReference>
<dbReference type="SUPFAM" id="SSF53335">
    <property type="entry name" value="S-adenosyl-L-methionine-dependent methyltransferases"/>
    <property type="match status" value="1"/>
</dbReference>
<dbReference type="InterPro" id="IPR029063">
    <property type="entry name" value="SAM-dependent_MTases_sf"/>
</dbReference>
<dbReference type="SUPFAM" id="SSF52151">
    <property type="entry name" value="FabD/lysophospholipase-like"/>
    <property type="match status" value="1"/>
</dbReference>
<dbReference type="InterPro" id="IPR049551">
    <property type="entry name" value="PKS_DH_C"/>
</dbReference>
<dbReference type="SMART" id="SM00822">
    <property type="entry name" value="PKS_KR"/>
    <property type="match status" value="1"/>
</dbReference>
<dbReference type="GO" id="GO:0004312">
    <property type="term" value="F:fatty acid synthase activity"/>
    <property type="evidence" value="ECO:0007669"/>
    <property type="project" value="TreeGrafter"/>
</dbReference>
<dbReference type="OrthoDB" id="9778690at2"/>
<dbReference type="InterPro" id="IPR049900">
    <property type="entry name" value="PKS_mFAS_DH"/>
</dbReference>
<dbReference type="GO" id="GO:0017000">
    <property type="term" value="P:antibiotic biosynthetic process"/>
    <property type="evidence" value="ECO:0007669"/>
    <property type="project" value="UniProtKB-KW"/>
</dbReference>
<dbReference type="InterPro" id="IPR014030">
    <property type="entry name" value="Ketoacyl_synth_N"/>
</dbReference>
<evidence type="ECO:0000256" key="5">
    <source>
        <dbReference type="ARBA" id="ARBA00022857"/>
    </source>
</evidence>
<evidence type="ECO:0000259" key="13">
    <source>
        <dbReference type="PROSITE" id="PS52019"/>
    </source>
</evidence>
<feature type="domain" description="Carrier" evidence="11">
    <location>
        <begin position="2429"/>
        <end position="2507"/>
    </location>
</feature>
<keyword evidence="4" id="KW-0808">Transferase</keyword>
<dbReference type="Pfam" id="PF14765">
    <property type="entry name" value="PS-DH"/>
    <property type="match status" value="1"/>
</dbReference>
<evidence type="ECO:0000256" key="8">
    <source>
        <dbReference type="ARBA" id="ARBA00023315"/>
    </source>
</evidence>
<keyword evidence="5" id="KW-0521">NADP</keyword>
<gene>
    <name evidence="14" type="ORF">ADL12_05170</name>
</gene>
<dbReference type="InterPro" id="IPR032821">
    <property type="entry name" value="PKS_assoc"/>
</dbReference>
<dbReference type="Gene3D" id="3.10.129.110">
    <property type="entry name" value="Polyketide synthase dehydratase"/>
    <property type="match status" value="1"/>
</dbReference>
<accession>A0A0X3VIW1</accession>
<evidence type="ECO:0000256" key="4">
    <source>
        <dbReference type="ARBA" id="ARBA00022679"/>
    </source>
</evidence>
<dbReference type="InterPro" id="IPR042104">
    <property type="entry name" value="PKS_dehydratase_sf"/>
</dbReference>
<dbReference type="InterPro" id="IPR014031">
    <property type="entry name" value="Ketoacyl_synth_C"/>
</dbReference>
<reference evidence="15" key="1">
    <citation type="submission" date="2015-10" db="EMBL/GenBank/DDBJ databases">
        <authorList>
            <person name="Ju K.-S."/>
            <person name="Doroghazi J.R."/>
            <person name="Metcalf W.W."/>
        </authorList>
    </citation>
    <scope>NUCLEOTIDE SEQUENCE [LARGE SCALE GENOMIC DNA]</scope>
    <source>
        <strain evidence="15">NRRL 3151</strain>
    </source>
</reference>
<name>A0A0X3VIW1_9ACTN</name>
<feature type="region of interest" description="C-terminal hotdog fold" evidence="9">
    <location>
        <begin position="1048"/>
        <end position="1191"/>
    </location>
</feature>
<keyword evidence="3" id="KW-0597">Phosphoprotein</keyword>
<feature type="active site" description="Proton acceptor; for dehydratase activity" evidence="9">
    <location>
        <position position="938"/>
    </location>
</feature>
<dbReference type="Gene3D" id="3.90.180.10">
    <property type="entry name" value="Medium-chain alcohol dehydrogenases, catalytic domain"/>
    <property type="match status" value="1"/>
</dbReference>
<dbReference type="Gene3D" id="3.40.50.150">
    <property type="entry name" value="Vaccinia Virus protein VP39"/>
    <property type="match status" value="1"/>
</dbReference>
<dbReference type="InterPro" id="IPR016036">
    <property type="entry name" value="Malonyl_transacylase_ACP-bd"/>
</dbReference>
<dbReference type="Gene3D" id="3.40.366.10">
    <property type="entry name" value="Malonyl-Coenzyme A Acyl Carrier Protein, domain 2"/>
    <property type="match status" value="1"/>
</dbReference>
<dbReference type="Gene3D" id="3.40.47.10">
    <property type="match status" value="1"/>
</dbReference>
<evidence type="ECO:0000256" key="1">
    <source>
        <dbReference type="ARBA" id="ARBA00004792"/>
    </source>
</evidence>
<dbReference type="InterPro" id="IPR036291">
    <property type="entry name" value="NAD(P)-bd_dom_sf"/>
</dbReference>
<dbReference type="Pfam" id="PF00550">
    <property type="entry name" value="PP-binding"/>
    <property type="match status" value="1"/>
</dbReference>
<sequence length="2517" mass="263893">MSRDSYGMGAFAIVGLGCRLPGGIVDLPGLWEALEAGRDLVGAVPEDRFESARFVDTAMTRPGKSYTARGGFLADIAGFDADYFGISPREAAQMDPQHRLLLETAVEALDDAGIDPARLAGSDTCVFVGVSDFSYGGLQMVRARRMNAYSMAGTAHSIAANRLSHFFDLRGPSMAVDTACSSSLVAVERACQELASGGSRVALAGGVNVLLNPAGFVGFSQASMLSRRGRCAAFSADADGFVRAEGAGVVVLKPLADALADGDRIHGVIAGAGSNCDGHTVGLALPSASAQEDLLRRVYERAGIAPDEVGYVEAHGTGTQAGDPAECTALGQVLGVARTVGPLPIGSVKSNVGHLEPASGMAGLFKALAVLRYGTIPASLHLDPLNPGIDFAGLGLEPVDRARPLASGGRGLRRFVGVNSFGFGGANAHVVLGPPPSANPRPGADAVGELPVIASGRTPQAAEEAARRLAARLTGTTPEKPPTEPAQSAGSAESMGSAEFYDIAATTGLRRARHRYRRVALASSPREAARILTEDGVTGEAVERGRVGLVFAGNGSQWAGMTADLLDADPVFRAEVEAVDGALAPRIGWSVAAQLRRPADEWGLEATEVAQPLLFAVQAGIVAVLRERGVRWTVALGHSVGEVAAAYAVGALTLQEAAWVVAERGRAQAATAGRGRMAAVGLPSAEAERVLAAYPGLVVAAVNSARDVTVAGTVNQLKSLGEELTAREVFFRLMDLDYAFHSPVMERVRAPLAVGLAGLDPSGSAEALISTVTGGPVPANGLGAEYWWRNVREPVRFAAAVDHALDAGVDVLLEVGPHPVLRTYLRRITAGRDRVAVLDTLRRDTAGPAALRRSVEALIAAGAQTDWTRWFPRPARVAELPAYPWQRERHWSGTPQQWIVSSGSGRLDHPLLGERLPTAEPSWHGPVEPVLVPWLVDHKVAGSVVLPATGYVEMALAAGRRVLDGPVELAWLEVSRPLVVPWDRAGDVHLQLGFSPDDGMVSITSTEAVDGTDADGARPRAHARCRVRELIGRPPARIDLTAVRARCARRGDVGTLYPELAAAGLDYGPALRQLARLHIGDGEVLAAYRHTTDAADTAQYVVHPALLDGALQACVPLVAARADAGQCWLPAAIGAVRVWRSPSATGMLHVRDRSRAAAELCFDITVTDPDGSVTAELDGVRMRRVPGPADRVPLRYETVLRAAPHLHLPSAPSPLPANHDLAAAAAGSVAALEAGWRATRFADFAARLKLVTAHVAAAAFGSLLPADGAEFTPADLIRHGMLPGYDRLARALLGLMAGHGLAAAGEDGRWRLTGTAAPGPLLAALPSDFPACSAEVQLAVCQLSHLTQVLRGARDAQHLLTGQGSQEALEQFYDMAPSCRLHNRVIAALAAEIARIWPEDRPLRILEIGAGTGGTAAAVLPLLPPERSVYHFTDVSAGFFARARHRFGDHDFVDYRPFDLNADPAGQGFADGAYDLIVAANSLHTATYLGAALRRVRGLLAPGGRLLAFETHDTEYLLPFFGTLDSFWRHEDELRPHSPLLSRDQWTDLLRACGLADVVCLGGTIESPARDGLSVLLASAPVYATAQPALPRPDDGTRWIVATESESESPLAERLAALLADGGTRSVPVTPAPVAPAAWTATLTGDGNPAVVLLLGDSPAGSPADPQAMLDQAVRRAAALRGLAAACRNLPDGARPALWLVTRPSGALPTPEHAAHPQDAAAWGVSRTLANEHPDLRVTRLSLERLGDPAADAHRLARELLEPAVSCGDDGGPAAREDEIVITSGGRFVPRERELPSGEHVEQSGNEPCALQIRTPGLSYEPVWARTRPIVPGAGEVVVAVRAAALNYRDIMQATGLLPPEAGEGGFGEDGPGFECAGIVTAVGEGVREPAVGDRVCAAVPACLASHTVAPAAAVVKIPDGLGFAEAATLPVAFLTVHYALHDLARLAAGETVLVHGAAGGVGLAAVQYALLVGATVIATAGSPAKRDLLRALGVEHVLDSRSLDFAGQALRITGGRGVDVVLNSLAGQAIDRGLETLRPGGRFIELGKRDIYANKPLLIRPFSRNIAFFGVDVTALLSDEAGLEHGRRLLAEIAERVADGRYRPLPHTVYPAARAKDAFALLQHSRHIGKVVVSLDPQDGPVPVRTRPEPPRLDPGGTYLVTGGLSGFGAATARRLADRGARHLALVSRRGADGPEAKDVLSDLAALGVTATPYAADVTDSAAMAEVIGRIEATGHRLAGVVHAAMTLDDAPLTELTDERIRAVLAPKLAGAAVLDALTREHDLRLFWLYSSFTTAIGNVKQSAYVGGNLFTEALARRRHHGARPALAVTWGALGDCGHVAREGLVPSMEALGTFPLGSREALDALDSLAASGTAVAGVGRYDWARLRTFLPALTTPRFAALLPADGDFGGHTRQDLVAALAGLTAEEALTTVGSTLAEYLAQILQTDAARLDPKLPLQDYGVDSLMAAELLTTLRQRLDVEIPPLELLQGGVTVTDLARHVLLRLGVRTTDTANG</sequence>
<dbReference type="Pfam" id="PF08240">
    <property type="entry name" value="ADH_N"/>
    <property type="match status" value="1"/>
</dbReference>
<dbReference type="InterPro" id="IPR020806">
    <property type="entry name" value="PKS_PP-bd"/>
</dbReference>
<dbReference type="Pfam" id="PF21089">
    <property type="entry name" value="PKS_DH_N"/>
    <property type="match status" value="1"/>
</dbReference>
<feature type="region of interest" description="N-terminal hotdog fold" evidence="9">
    <location>
        <begin position="909"/>
        <end position="1034"/>
    </location>
</feature>
<dbReference type="InterPro" id="IPR049552">
    <property type="entry name" value="PKS_DH_N"/>
</dbReference>
<dbReference type="SUPFAM" id="SSF50129">
    <property type="entry name" value="GroES-like"/>
    <property type="match status" value="1"/>
</dbReference>
<evidence type="ECO:0000259" key="11">
    <source>
        <dbReference type="PROSITE" id="PS50075"/>
    </source>
</evidence>
<proteinExistence type="predicted"/>
<dbReference type="SMART" id="SM00823">
    <property type="entry name" value="PKS_PP"/>
    <property type="match status" value="1"/>
</dbReference>
<keyword evidence="6" id="KW-0045">Antibiotic biosynthesis</keyword>
<dbReference type="InterPro" id="IPR013154">
    <property type="entry name" value="ADH-like_N"/>
</dbReference>
<dbReference type="PANTHER" id="PTHR43775">
    <property type="entry name" value="FATTY ACID SYNTHASE"/>
    <property type="match status" value="1"/>
</dbReference>
<dbReference type="PROSITE" id="PS50075">
    <property type="entry name" value="CARRIER"/>
    <property type="match status" value="1"/>
</dbReference>
<evidence type="ECO:0000256" key="3">
    <source>
        <dbReference type="ARBA" id="ARBA00022553"/>
    </source>
</evidence>
<evidence type="ECO:0000256" key="7">
    <source>
        <dbReference type="ARBA" id="ARBA00023268"/>
    </source>
</evidence>
<dbReference type="Pfam" id="PF00698">
    <property type="entry name" value="Acyl_transf_1"/>
    <property type="match status" value="1"/>
</dbReference>
<dbReference type="GO" id="GO:0006633">
    <property type="term" value="P:fatty acid biosynthetic process"/>
    <property type="evidence" value="ECO:0007669"/>
    <property type="project" value="InterPro"/>
</dbReference>
<evidence type="ECO:0000259" key="12">
    <source>
        <dbReference type="PROSITE" id="PS52004"/>
    </source>
</evidence>
<dbReference type="PROSITE" id="PS00012">
    <property type="entry name" value="PHOSPHOPANTETHEINE"/>
    <property type="match status" value="1"/>
</dbReference>
<dbReference type="CDD" id="cd05195">
    <property type="entry name" value="enoyl_red"/>
    <property type="match status" value="1"/>
</dbReference>
<dbReference type="Pfam" id="PF00109">
    <property type="entry name" value="ketoacyl-synt"/>
    <property type="match status" value="1"/>
</dbReference>
<dbReference type="SUPFAM" id="SSF53901">
    <property type="entry name" value="Thiolase-like"/>
    <property type="match status" value="1"/>
</dbReference>
<dbReference type="InterPro" id="IPR013968">
    <property type="entry name" value="PKS_KR"/>
</dbReference>
<dbReference type="Pfam" id="PF16197">
    <property type="entry name" value="KAsynt_C_assoc"/>
    <property type="match status" value="1"/>
</dbReference>
<dbReference type="InterPro" id="IPR050091">
    <property type="entry name" value="PKS_NRPS_Biosynth_Enz"/>
</dbReference>
<dbReference type="Gene3D" id="3.40.50.720">
    <property type="entry name" value="NAD(P)-binding Rossmann-like Domain"/>
    <property type="match status" value="3"/>
</dbReference>
<feature type="domain" description="Ketosynthase family 3 (KS3)" evidence="12">
    <location>
        <begin position="8"/>
        <end position="434"/>
    </location>
</feature>
<feature type="active site" description="Proton donor; for dehydratase activity" evidence="9">
    <location>
        <position position="1108"/>
    </location>
</feature>
<dbReference type="PROSITE" id="PS51257">
    <property type="entry name" value="PROKAR_LIPOPROTEIN"/>
    <property type="match status" value="1"/>
</dbReference>
<comment type="pathway">
    <text evidence="1">Antibiotic biosynthesis.</text>
</comment>
<dbReference type="EMBL" id="LLZG01000022">
    <property type="protein sequence ID" value="KUL44570.1"/>
    <property type="molecule type" value="Genomic_DNA"/>
</dbReference>
<feature type="compositionally biased region" description="Low complexity" evidence="10">
    <location>
        <begin position="485"/>
        <end position="494"/>
    </location>
</feature>
<dbReference type="Pfam" id="PF08659">
    <property type="entry name" value="KR"/>
    <property type="match status" value="1"/>
</dbReference>
<dbReference type="CDD" id="cd00833">
    <property type="entry name" value="PKS"/>
    <property type="match status" value="1"/>
</dbReference>
<dbReference type="InterPro" id="IPR009081">
    <property type="entry name" value="PP-bd_ACP"/>
</dbReference>
<dbReference type="GO" id="GO:0004315">
    <property type="term" value="F:3-oxoacyl-[acyl-carrier-protein] synthase activity"/>
    <property type="evidence" value="ECO:0007669"/>
    <property type="project" value="InterPro"/>
</dbReference>
<dbReference type="Gene3D" id="1.10.1200.10">
    <property type="entry name" value="ACP-like"/>
    <property type="match status" value="1"/>
</dbReference>
<feature type="domain" description="PKS/mFAS DH" evidence="13">
    <location>
        <begin position="909"/>
        <end position="1191"/>
    </location>
</feature>
<evidence type="ECO:0000313" key="15">
    <source>
        <dbReference type="Proteomes" id="UP000053923"/>
    </source>
</evidence>
<keyword evidence="15" id="KW-1185">Reference proteome</keyword>
<dbReference type="RefSeq" id="WP_062698961.1">
    <property type="nucleotide sequence ID" value="NZ_LLZG01000022.1"/>
</dbReference>